<evidence type="ECO:0000256" key="3">
    <source>
        <dbReference type="ARBA" id="ARBA00029631"/>
    </source>
</evidence>
<feature type="non-terminal residue" evidence="4">
    <location>
        <position position="154"/>
    </location>
</feature>
<accession>A4SAP8</accession>
<dbReference type="eggNOG" id="KOG3945">
    <property type="taxonomic scope" value="Eukaryota"/>
</dbReference>
<dbReference type="GeneID" id="5006529"/>
<gene>
    <name evidence="4" type="ORF">OSTLU_8508</name>
</gene>
<keyword evidence="5" id="KW-1185">Reference proteome</keyword>
<dbReference type="AlphaFoldDB" id="A4SAP8"/>
<dbReference type="PANTHER" id="PTHR11001:SF2">
    <property type="entry name" value="MITOCHONDRIAL FISSION PROCESS PROTEIN 1"/>
    <property type="match status" value="1"/>
</dbReference>
<dbReference type="KEGG" id="olu:OSTLU_8508"/>
<dbReference type="OrthoDB" id="424969at2759"/>
<dbReference type="GO" id="GO:0005739">
    <property type="term" value="C:mitochondrion"/>
    <property type="evidence" value="ECO:0007669"/>
    <property type="project" value="TreeGrafter"/>
</dbReference>
<proteinExistence type="inferred from homology"/>
<dbReference type="RefSeq" id="XP_001422647.1">
    <property type="nucleotide sequence ID" value="XM_001422610.1"/>
</dbReference>
<name>A4SAP8_OSTLU</name>
<evidence type="ECO:0000313" key="4">
    <source>
        <dbReference type="EMBL" id="ABP00964.1"/>
    </source>
</evidence>
<dbReference type="Pfam" id="PF10558">
    <property type="entry name" value="MTP18"/>
    <property type="match status" value="1"/>
</dbReference>
<reference evidence="4 5" key="1">
    <citation type="journal article" date="2007" name="Proc. Natl. Acad. Sci. U.S.A.">
        <title>The tiny eukaryote Ostreococcus provides genomic insights into the paradox of plankton speciation.</title>
        <authorList>
            <person name="Palenik B."/>
            <person name="Grimwood J."/>
            <person name="Aerts A."/>
            <person name="Rouze P."/>
            <person name="Salamov A."/>
            <person name="Putnam N."/>
            <person name="Dupont C."/>
            <person name="Jorgensen R."/>
            <person name="Derelle E."/>
            <person name="Rombauts S."/>
            <person name="Zhou K."/>
            <person name="Otillar R."/>
            <person name="Merchant S.S."/>
            <person name="Podell S."/>
            <person name="Gaasterland T."/>
            <person name="Napoli C."/>
            <person name="Gendler K."/>
            <person name="Manuell A."/>
            <person name="Tai V."/>
            <person name="Vallon O."/>
            <person name="Piganeau G."/>
            <person name="Jancek S."/>
            <person name="Heijde M."/>
            <person name="Jabbari K."/>
            <person name="Bowler C."/>
            <person name="Lohr M."/>
            <person name="Robbens S."/>
            <person name="Werner G."/>
            <person name="Dubchak I."/>
            <person name="Pazour G.J."/>
            <person name="Ren Q."/>
            <person name="Paulsen I."/>
            <person name="Delwiche C."/>
            <person name="Schmutz J."/>
            <person name="Rokhsar D."/>
            <person name="Van de Peer Y."/>
            <person name="Moreau H."/>
            <person name="Grigoriev I.V."/>
        </authorList>
    </citation>
    <scope>NUCLEOTIDE SEQUENCE [LARGE SCALE GENOMIC DNA]</scope>
    <source>
        <strain evidence="4 5">CCE9901</strain>
    </source>
</reference>
<dbReference type="HOGENOM" id="CLU_053720_1_0_1"/>
<feature type="non-terminal residue" evidence="4">
    <location>
        <position position="1"/>
    </location>
</feature>
<sequence length="154" mass="16547">EYDVFRDSLLRYMGYANECGEAFVAWLPVWGVPATYGIAATYVLADTVDKGVKRWNKAEGASDRANQAAAVATETLTWQMLASVFWPGSFIRVVVATTNLALAKADVSAFDSLAAQGLDVERILPTLLGLAAIPFIVKPIDTTIDAAAEISFAK</sequence>
<dbReference type="GO" id="GO:0000266">
    <property type="term" value="P:mitochondrial fission"/>
    <property type="evidence" value="ECO:0007669"/>
    <property type="project" value="TreeGrafter"/>
</dbReference>
<comment type="similarity">
    <text evidence="1">Belongs to the MTFP1 family.</text>
</comment>
<dbReference type="InterPro" id="IPR019560">
    <property type="entry name" value="Mitochondrial_18_kDa_protein"/>
</dbReference>
<evidence type="ECO:0000256" key="2">
    <source>
        <dbReference type="ARBA" id="ARBA00017835"/>
    </source>
</evidence>
<dbReference type="Gramene" id="ABP00964">
    <property type="protein sequence ID" value="ABP00964"/>
    <property type="gene ID" value="OSTLU_8508"/>
</dbReference>
<dbReference type="EMBL" id="CP000600">
    <property type="protein sequence ID" value="ABP00964.1"/>
    <property type="molecule type" value="Genomic_DNA"/>
</dbReference>
<protein>
    <recommendedName>
        <fullName evidence="2">Mitochondrial fission process protein 1</fullName>
    </recommendedName>
    <alternativeName>
        <fullName evidence="3">Mitochondrial 18 kDa protein</fullName>
    </alternativeName>
</protein>
<dbReference type="Proteomes" id="UP000001568">
    <property type="component" value="Chromosome 20"/>
</dbReference>
<evidence type="ECO:0000256" key="1">
    <source>
        <dbReference type="ARBA" id="ARBA00009224"/>
    </source>
</evidence>
<evidence type="ECO:0000313" key="5">
    <source>
        <dbReference type="Proteomes" id="UP000001568"/>
    </source>
</evidence>
<dbReference type="PANTHER" id="PTHR11001">
    <property type="entry name" value="MITOCHONDRIAL FISSION PROCESS PROTEIN 1"/>
    <property type="match status" value="1"/>
</dbReference>
<organism evidence="4 5">
    <name type="scientific">Ostreococcus lucimarinus (strain CCE9901)</name>
    <dbReference type="NCBI Taxonomy" id="436017"/>
    <lineage>
        <taxon>Eukaryota</taxon>
        <taxon>Viridiplantae</taxon>
        <taxon>Chlorophyta</taxon>
        <taxon>Mamiellophyceae</taxon>
        <taxon>Mamiellales</taxon>
        <taxon>Bathycoccaceae</taxon>
        <taxon>Ostreococcus</taxon>
    </lineage>
</organism>